<accession>A0A0A8YS10</accession>
<name>A0A0A8YS10_ARUDO</name>
<evidence type="ECO:0000256" key="1">
    <source>
        <dbReference type="SAM" id="MobiDB-lite"/>
    </source>
</evidence>
<feature type="compositionally biased region" description="Polar residues" evidence="1">
    <location>
        <begin position="20"/>
        <end position="42"/>
    </location>
</feature>
<sequence>MLPPHPLRSLIQLPPHIPSANPSPTTRARATSHCPQIPTSTSRRCEPSPPSVPSSPPSLWHRPPRSQTLPNLMPVHQIRCFSITAPAALSISRRSESHPPPSTNLAQAIHAAKLVRRQWACACARWT</sequence>
<reference evidence="2" key="2">
    <citation type="journal article" date="2015" name="Data Brief">
        <title>Shoot transcriptome of the giant reed, Arundo donax.</title>
        <authorList>
            <person name="Barrero R.A."/>
            <person name="Guerrero F.D."/>
            <person name="Moolhuijzen P."/>
            <person name="Goolsby J.A."/>
            <person name="Tidwell J."/>
            <person name="Bellgard S.E."/>
            <person name="Bellgard M.I."/>
        </authorList>
    </citation>
    <scope>NUCLEOTIDE SEQUENCE</scope>
    <source>
        <tissue evidence="2">Shoot tissue taken approximately 20 cm above the soil surface</tissue>
    </source>
</reference>
<organism evidence="2">
    <name type="scientific">Arundo donax</name>
    <name type="common">Giant reed</name>
    <name type="synonym">Donax arundinaceus</name>
    <dbReference type="NCBI Taxonomy" id="35708"/>
    <lineage>
        <taxon>Eukaryota</taxon>
        <taxon>Viridiplantae</taxon>
        <taxon>Streptophyta</taxon>
        <taxon>Embryophyta</taxon>
        <taxon>Tracheophyta</taxon>
        <taxon>Spermatophyta</taxon>
        <taxon>Magnoliopsida</taxon>
        <taxon>Liliopsida</taxon>
        <taxon>Poales</taxon>
        <taxon>Poaceae</taxon>
        <taxon>PACMAD clade</taxon>
        <taxon>Arundinoideae</taxon>
        <taxon>Arundineae</taxon>
        <taxon>Arundo</taxon>
    </lineage>
</organism>
<dbReference type="AlphaFoldDB" id="A0A0A8YS10"/>
<dbReference type="EMBL" id="GBRH01272758">
    <property type="protein sequence ID" value="JAD25137.1"/>
    <property type="molecule type" value="Transcribed_RNA"/>
</dbReference>
<reference evidence="2" key="1">
    <citation type="submission" date="2014-09" db="EMBL/GenBank/DDBJ databases">
        <authorList>
            <person name="Magalhaes I.L.F."/>
            <person name="Oliveira U."/>
            <person name="Santos F.R."/>
            <person name="Vidigal T.H.D.A."/>
            <person name="Brescovit A.D."/>
            <person name="Santos A.J."/>
        </authorList>
    </citation>
    <scope>NUCLEOTIDE SEQUENCE</scope>
    <source>
        <tissue evidence="2">Shoot tissue taken approximately 20 cm above the soil surface</tissue>
    </source>
</reference>
<protein>
    <submittedName>
        <fullName evidence="2">Uncharacterized protein</fullName>
    </submittedName>
</protein>
<proteinExistence type="predicted"/>
<evidence type="ECO:0000313" key="2">
    <source>
        <dbReference type="EMBL" id="JAD25137.1"/>
    </source>
</evidence>
<feature type="region of interest" description="Disordered" evidence="1">
    <location>
        <begin position="1"/>
        <end position="68"/>
    </location>
</feature>
<feature type="compositionally biased region" description="Pro residues" evidence="1">
    <location>
        <begin position="47"/>
        <end position="56"/>
    </location>
</feature>